<reference evidence="2 3" key="1">
    <citation type="submission" date="2022-10" db="EMBL/GenBank/DDBJ databases">
        <title>Comparative genomics and taxonomic characterization of three novel marine species of genus Reichenbachiella exhibiting antioxidant and polysaccharide degradation activities.</title>
        <authorList>
            <person name="Muhammad N."/>
            <person name="Lee Y.-J."/>
            <person name="Ko J."/>
            <person name="Kim S.-G."/>
        </authorList>
    </citation>
    <scope>NUCLEOTIDE SEQUENCE [LARGE SCALE GENOMIC DNA]</scope>
    <source>
        <strain evidence="2 3">ABR2-5</strain>
    </source>
</reference>
<dbReference type="InterPro" id="IPR050188">
    <property type="entry name" value="RluA_PseudoU_synthase"/>
</dbReference>
<protein>
    <submittedName>
        <fullName evidence="2">RNA pseudouridine synthase</fullName>
    </submittedName>
</protein>
<evidence type="ECO:0000313" key="2">
    <source>
        <dbReference type="EMBL" id="MCV9389183.1"/>
    </source>
</evidence>
<dbReference type="EMBL" id="JAOYOD010000001">
    <property type="protein sequence ID" value="MCV9389183.1"/>
    <property type="molecule type" value="Genomic_DNA"/>
</dbReference>
<dbReference type="InterPro" id="IPR020103">
    <property type="entry name" value="PsdUridine_synth_cat_dom_sf"/>
</dbReference>
<gene>
    <name evidence="2" type="ORF">N7U62_21135</name>
</gene>
<dbReference type="RefSeq" id="WP_264140105.1">
    <property type="nucleotide sequence ID" value="NZ_JAOYOD010000001.1"/>
</dbReference>
<dbReference type="CDD" id="cd02869">
    <property type="entry name" value="PseudoU_synth_RluA_like"/>
    <property type="match status" value="1"/>
</dbReference>
<evidence type="ECO:0000313" key="3">
    <source>
        <dbReference type="Proteomes" id="UP001300692"/>
    </source>
</evidence>
<dbReference type="InterPro" id="IPR006224">
    <property type="entry name" value="PsdUridine_synth_RluA-like_CS"/>
</dbReference>
<keyword evidence="3" id="KW-1185">Reference proteome</keyword>
<name>A0ABT3D062_9BACT</name>
<dbReference type="Pfam" id="PF00849">
    <property type="entry name" value="PseudoU_synth_2"/>
    <property type="match status" value="1"/>
</dbReference>
<proteinExistence type="predicted"/>
<dbReference type="PANTHER" id="PTHR21600">
    <property type="entry name" value="MITOCHONDRIAL RNA PSEUDOURIDINE SYNTHASE"/>
    <property type="match status" value="1"/>
</dbReference>
<dbReference type="PROSITE" id="PS01129">
    <property type="entry name" value="PSI_RLU"/>
    <property type="match status" value="1"/>
</dbReference>
<dbReference type="InterPro" id="IPR006145">
    <property type="entry name" value="PsdUridine_synth_RsuA/RluA"/>
</dbReference>
<dbReference type="Gene3D" id="3.30.2350.10">
    <property type="entry name" value="Pseudouridine synthase"/>
    <property type="match status" value="1"/>
</dbReference>
<comment type="caution">
    <text evidence="2">The sequence shown here is derived from an EMBL/GenBank/DDBJ whole genome shotgun (WGS) entry which is preliminary data.</text>
</comment>
<dbReference type="SUPFAM" id="SSF55120">
    <property type="entry name" value="Pseudouridine synthase"/>
    <property type="match status" value="1"/>
</dbReference>
<feature type="domain" description="Pseudouridine synthase RsuA/RluA-like" evidence="1">
    <location>
        <begin position="20"/>
        <end position="161"/>
    </location>
</feature>
<dbReference type="Proteomes" id="UP001300692">
    <property type="component" value="Unassembled WGS sequence"/>
</dbReference>
<accession>A0ABT3D062</accession>
<evidence type="ECO:0000259" key="1">
    <source>
        <dbReference type="Pfam" id="PF00849"/>
    </source>
</evidence>
<organism evidence="2 3">
    <name type="scientific">Reichenbachiella ulvae</name>
    <dbReference type="NCBI Taxonomy" id="2980104"/>
    <lineage>
        <taxon>Bacteria</taxon>
        <taxon>Pseudomonadati</taxon>
        <taxon>Bacteroidota</taxon>
        <taxon>Cytophagia</taxon>
        <taxon>Cytophagales</taxon>
        <taxon>Reichenbachiellaceae</taxon>
        <taxon>Reichenbachiella</taxon>
    </lineage>
</organism>
<sequence>MSKASKNINIEDIKVYEDDHYIVINKPAFISTLEDRSDPQNILSLFKEQYSDVFVCHRLDKETSGALLLAKDEESYRHAAIQFEERKVDKVYHALVEGKFMDETIQVDMPLRIAGSGRVKTDPRKGKEAVTLFRPKKYMGNYTLVEAKPVSGRRHQIRVHLGYLGFPICGDTYYSGKPIFLSAMKKNYKLAEGREERPLFDRVALHAYSLELVDGAGKTLSVTCDYPKDMDMIMNKIEKFG</sequence>